<dbReference type="PANTHER" id="PTHR15955:SF8">
    <property type="entry name" value="RWD DOMAIN-CONTAINING PROTEIN 2B-RELATED"/>
    <property type="match status" value="1"/>
</dbReference>
<gene>
    <name evidence="1" type="ORF">EK21DRAFT_56625</name>
</gene>
<name>A0A9P4HJ66_9PLEO</name>
<evidence type="ECO:0008006" key="3">
    <source>
        <dbReference type="Google" id="ProtNLM"/>
    </source>
</evidence>
<sequence>MSEPQPGRLDMELELLVAMYPDQISYSPEARELKFTQEGATLQLRLPDTYPDSGWPDIIAAIDADKTDLRAKTKVAINDLNLSDGEEVLDTFMAAFQQVLEEHCAAQRSTSLNTPDSPSESKPSKTVIIWLHHLLATTKRKLAISTTAISGITKPGYPGIMIFSGPTAAVTEHVNTLKAENWQAFQVRYDDERLWIFAHGKGVKEVETMAEVVKHVDCESGKPGLQEQKEEFLQAVGIR</sequence>
<dbReference type="OrthoDB" id="432412at2759"/>
<dbReference type="InterPro" id="IPR017359">
    <property type="entry name" value="Phi-like"/>
</dbReference>
<dbReference type="AlphaFoldDB" id="A0A9P4HJ66"/>
<keyword evidence="2" id="KW-1185">Reference proteome</keyword>
<protein>
    <recommendedName>
        <fullName evidence="3">RWD domain-containing protein</fullName>
    </recommendedName>
</protein>
<comment type="caution">
    <text evidence="1">The sequence shown here is derived from an EMBL/GenBank/DDBJ whole genome shotgun (WGS) entry which is preliminary data.</text>
</comment>
<dbReference type="PANTHER" id="PTHR15955">
    <property type="entry name" value="RWD DOMAIN CONTAINING PROTEIN 2"/>
    <property type="match status" value="1"/>
</dbReference>
<reference evidence="1" key="1">
    <citation type="journal article" date="2020" name="Stud. Mycol.">
        <title>101 Dothideomycetes genomes: a test case for predicting lifestyles and emergence of pathogens.</title>
        <authorList>
            <person name="Haridas S."/>
            <person name="Albert R."/>
            <person name="Binder M."/>
            <person name="Bloem J."/>
            <person name="Labutti K."/>
            <person name="Salamov A."/>
            <person name="Andreopoulos B."/>
            <person name="Baker S."/>
            <person name="Barry K."/>
            <person name="Bills G."/>
            <person name="Bluhm B."/>
            <person name="Cannon C."/>
            <person name="Castanera R."/>
            <person name="Culley D."/>
            <person name="Daum C."/>
            <person name="Ezra D."/>
            <person name="Gonzalez J."/>
            <person name="Henrissat B."/>
            <person name="Kuo A."/>
            <person name="Liang C."/>
            <person name="Lipzen A."/>
            <person name="Lutzoni F."/>
            <person name="Magnuson J."/>
            <person name="Mondo S."/>
            <person name="Nolan M."/>
            <person name="Ohm R."/>
            <person name="Pangilinan J."/>
            <person name="Park H.-J."/>
            <person name="Ramirez L."/>
            <person name="Alfaro M."/>
            <person name="Sun H."/>
            <person name="Tritt A."/>
            <person name="Yoshinaga Y."/>
            <person name="Zwiers L.-H."/>
            <person name="Turgeon B."/>
            <person name="Goodwin S."/>
            <person name="Spatafora J."/>
            <person name="Crous P."/>
            <person name="Grigoriev I."/>
        </authorList>
    </citation>
    <scope>NUCLEOTIDE SEQUENCE</scope>
    <source>
        <strain evidence="1">CBS 110217</strain>
    </source>
</reference>
<evidence type="ECO:0000313" key="2">
    <source>
        <dbReference type="Proteomes" id="UP000799777"/>
    </source>
</evidence>
<dbReference type="EMBL" id="ML978161">
    <property type="protein sequence ID" value="KAF2034539.1"/>
    <property type="molecule type" value="Genomic_DNA"/>
</dbReference>
<evidence type="ECO:0000313" key="1">
    <source>
        <dbReference type="EMBL" id="KAF2034539.1"/>
    </source>
</evidence>
<organism evidence="1 2">
    <name type="scientific">Setomelanomma holmii</name>
    <dbReference type="NCBI Taxonomy" id="210430"/>
    <lineage>
        <taxon>Eukaryota</taxon>
        <taxon>Fungi</taxon>
        <taxon>Dikarya</taxon>
        <taxon>Ascomycota</taxon>
        <taxon>Pezizomycotina</taxon>
        <taxon>Dothideomycetes</taxon>
        <taxon>Pleosporomycetidae</taxon>
        <taxon>Pleosporales</taxon>
        <taxon>Pleosporineae</taxon>
        <taxon>Phaeosphaeriaceae</taxon>
        <taxon>Setomelanomma</taxon>
    </lineage>
</organism>
<proteinExistence type="predicted"/>
<accession>A0A9P4HJ66</accession>
<dbReference type="Proteomes" id="UP000799777">
    <property type="component" value="Unassembled WGS sequence"/>
</dbReference>